<reference evidence="3 4" key="1">
    <citation type="journal article" date="2011" name="J. Bacteriol.">
        <title>Genome sequence of the algicidal bacterium Kordia algicida OT-1.</title>
        <authorList>
            <person name="Lee H.S."/>
            <person name="Kang S.G."/>
            <person name="Kwon K.K."/>
            <person name="Lee J.H."/>
            <person name="Kim S.J."/>
        </authorList>
    </citation>
    <scope>NUCLEOTIDE SEQUENCE [LARGE SCALE GENOMIC DNA]</scope>
    <source>
        <strain evidence="3 4">OT-1</strain>
    </source>
</reference>
<proteinExistence type="predicted"/>
<organism evidence="3 4">
    <name type="scientific">Kordia algicida OT-1</name>
    <dbReference type="NCBI Taxonomy" id="391587"/>
    <lineage>
        <taxon>Bacteria</taxon>
        <taxon>Pseudomonadati</taxon>
        <taxon>Bacteroidota</taxon>
        <taxon>Flavobacteriia</taxon>
        <taxon>Flavobacteriales</taxon>
        <taxon>Flavobacteriaceae</taxon>
        <taxon>Kordia</taxon>
    </lineage>
</organism>
<evidence type="ECO:0000259" key="1">
    <source>
        <dbReference type="Pfam" id="PF19915"/>
    </source>
</evidence>
<gene>
    <name evidence="3" type="ORF">KAOT1_08719</name>
</gene>
<dbReference type="RefSeq" id="WP_007094306.1">
    <property type="nucleotide sequence ID" value="NZ_CP142125.1"/>
</dbReference>
<dbReference type="InterPro" id="IPR045554">
    <property type="entry name" value="bpX0"/>
</dbReference>
<feature type="domain" description="MoxR-vWA-beta-propeller ternary system" evidence="2">
    <location>
        <begin position="718"/>
        <end position="796"/>
    </location>
</feature>
<feature type="domain" description="MoxR-vWA-beta-propeller ternary system" evidence="1">
    <location>
        <begin position="51"/>
        <end position="209"/>
    </location>
</feature>
<dbReference type="eggNOG" id="COG0222">
    <property type="taxonomic scope" value="Bacteria"/>
</dbReference>
<protein>
    <submittedName>
        <fullName evidence="3">Uncharacterized protein</fullName>
    </submittedName>
</protein>
<sequence>MSETQTKAAYYFQSYTDYFWQWEIDYMFSGTVIEDIHDFSGGINCISIPDGMTIAYKEQIEEVLQSIAPVGFPPFGAIILTFLATNTGEVRVAIDEIFSEILTQHTNFPNVDHIDFAAAQAFLQNLITLPAQYKKGNNRVDLFVFLFQTANHSLSSKYTDEILTTIKNKNFELNACSEKMDITVSALSKDINALALLHKRYPTVNALLKAWLKIEDIPIEPEDTEVEYFSEDPDLVQELIEEPKTFFMGSLIKRLWSGIQLPMHYVHPGEMPLGGISDITNKGKFDNILISEFANDDLVFLHRIANKEALFIRRETTPEEDLRTRIFLIDTTIKSWGTPKILLYATAFALVHHPKNEMSFQLYALADTFQDLKFDTKVNILEGLQITSPALDASDAIEEFINQCEEENIEITFFTAPKTLHHANIRKIFNKYHDKFGGVITADNQGNIDVYKMKSGSKRLSKHIQLPLAELWANPTCRRKNRKKSMQKAEGQNTINYPILYGFPTRGVAYFSDENCTYVLRKNGDLFKTDMRSKGFEMIRKEIRFITGIKQQKNAVLYQDELMISYLNANKELVFKTETKTYVFTGDFSAYNSVSLKNLVCYDDEIYLVTKKYYSDVPSYAKFDLYEKTYQSVVTPSAGLQKQYKNYVENQLSYFEGSVLSKITSITITTDLELIFNGKHKLETRADYIEYRMISSEEEEKLDYKYTTYVNKRKMLGEFSNGSKITIDKNGIIKFESANDEIPTFYLASYIGIKIALATEDEFAGNNYFYAGEFHQERIRVASFRLKYLNPFLQNILDS</sequence>
<evidence type="ECO:0000259" key="2">
    <source>
        <dbReference type="Pfam" id="PF19917"/>
    </source>
</evidence>
<dbReference type="HOGENOM" id="CLU_354407_0_0_10"/>
<dbReference type="Pfam" id="PF19917">
    <property type="entry name" value="bpX1"/>
    <property type="match status" value="1"/>
</dbReference>
<dbReference type="Proteomes" id="UP000002945">
    <property type="component" value="Unassembled WGS sequence"/>
</dbReference>
<dbReference type="InterPro" id="IPR045553">
    <property type="entry name" value="bpX1"/>
</dbReference>
<dbReference type="Pfam" id="PF19915">
    <property type="entry name" value="bpX0"/>
    <property type="match status" value="1"/>
</dbReference>
<name>A9E796_9FLAO</name>
<accession>A9E796</accession>
<evidence type="ECO:0000313" key="4">
    <source>
        <dbReference type="Proteomes" id="UP000002945"/>
    </source>
</evidence>
<dbReference type="eggNOG" id="COG2425">
    <property type="taxonomic scope" value="Bacteria"/>
</dbReference>
<dbReference type="EMBL" id="ABIB01000012">
    <property type="protein sequence ID" value="EDP94883.1"/>
    <property type="molecule type" value="Genomic_DNA"/>
</dbReference>
<dbReference type="AlphaFoldDB" id="A9E796"/>
<keyword evidence="4" id="KW-1185">Reference proteome</keyword>
<evidence type="ECO:0000313" key="3">
    <source>
        <dbReference type="EMBL" id="EDP94883.1"/>
    </source>
</evidence>
<dbReference type="STRING" id="391587.KAOT1_08719"/>
<comment type="caution">
    <text evidence="3">The sequence shown here is derived from an EMBL/GenBank/DDBJ whole genome shotgun (WGS) entry which is preliminary data.</text>
</comment>
<dbReference type="OrthoDB" id="780958at2"/>